<name>A0A841C0R4_9ACTN</name>
<evidence type="ECO:0000313" key="1">
    <source>
        <dbReference type="EMBL" id="MBB5872550.1"/>
    </source>
</evidence>
<reference evidence="1 2" key="1">
    <citation type="submission" date="2020-08" db="EMBL/GenBank/DDBJ databases">
        <title>Sequencing the genomes of 1000 actinobacteria strains.</title>
        <authorList>
            <person name="Klenk H.-P."/>
        </authorList>
    </citation>
    <scope>NUCLEOTIDE SEQUENCE [LARGE SCALE GENOMIC DNA]</scope>
    <source>
        <strain evidence="1 2">DSM 45362</strain>
    </source>
</reference>
<sequence length="37" mass="4193">MSRTRVMRWVMVLLVLVFATVLVWEMIAARQAGGFGP</sequence>
<proteinExistence type="predicted"/>
<comment type="caution">
    <text evidence="1">The sequence shown here is derived from an EMBL/GenBank/DDBJ whole genome shotgun (WGS) entry which is preliminary data.</text>
</comment>
<dbReference type="AlphaFoldDB" id="A0A841C0R4"/>
<keyword evidence="2" id="KW-1185">Reference proteome</keyword>
<organism evidence="1 2">
    <name type="scientific">Allocatelliglobosispora scoriae</name>
    <dbReference type="NCBI Taxonomy" id="643052"/>
    <lineage>
        <taxon>Bacteria</taxon>
        <taxon>Bacillati</taxon>
        <taxon>Actinomycetota</taxon>
        <taxon>Actinomycetes</taxon>
        <taxon>Micromonosporales</taxon>
        <taxon>Micromonosporaceae</taxon>
        <taxon>Allocatelliglobosispora</taxon>
    </lineage>
</organism>
<accession>A0A841C0R4</accession>
<dbReference type="EMBL" id="JACHMN010000003">
    <property type="protein sequence ID" value="MBB5872550.1"/>
    <property type="molecule type" value="Genomic_DNA"/>
</dbReference>
<evidence type="ECO:0000313" key="2">
    <source>
        <dbReference type="Proteomes" id="UP000587527"/>
    </source>
</evidence>
<dbReference type="Proteomes" id="UP000587527">
    <property type="component" value="Unassembled WGS sequence"/>
</dbReference>
<protein>
    <submittedName>
        <fullName evidence="1">Putative membrane protein</fullName>
    </submittedName>
</protein>
<gene>
    <name evidence="1" type="ORF">F4553_005984</name>
</gene>